<keyword evidence="2" id="KW-1185">Reference proteome</keyword>
<dbReference type="EMBL" id="JAGIKX010000021">
    <property type="protein sequence ID" value="MBP2258194.1"/>
    <property type="molecule type" value="Genomic_DNA"/>
</dbReference>
<dbReference type="RefSeq" id="WP_264175928.1">
    <property type="nucleotide sequence ID" value="NZ_JAGIKX010000021.1"/>
</dbReference>
<accession>A0ABS4S9K8</accession>
<protein>
    <submittedName>
        <fullName evidence="1">Uncharacterized protein</fullName>
    </submittedName>
</protein>
<reference evidence="1 2" key="1">
    <citation type="submission" date="2021-03" db="EMBL/GenBank/DDBJ databases">
        <title>Genomic Encyclopedia of Type Strains, Phase IV (KMG-IV): sequencing the most valuable type-strain genomes for metagenomic binning, comparative biology and taxonomic classification.</title>
        <authorList>
            <person name="Goeker M."/>
        </authorList>
    </citation>
    <scope>NUCLEOTIDE SEQUENCE [LARGE SCALE GENOMIC DNA]</scope>
    <source>
        <strain evidence="1 2">DSM 25790</strain>
    </source>
</reference>
<name>A0ABS4S9K8_9BACI</name>
<comment type="caution">
    <text evidence="1">The sequence shown here is derived from an EMBL/GenBank/DDBJ whole genome shotgun (WGS) entry which is preliminary data.</text>
</comment>
<evidence type="ECO:0000313" key="2">
    <source>
        <dbReference type="Proteomes" id="UP001519294"/>
    </source>
</evidence>
<sequence length="42" mass="4816">MKKLLVALFLVLILAFSFFGYSQTTDHSVEVVDQNSYFSIDK</sequence>
<organism evidence="1 2">
    <name type="scientific">Virgibacillus alimentarius</name>
    <dbReference type="NCBI Taxonomy" id="698769"/>
    <lineage>
        <taxon>Bacteria</taxon>
        <taxon>Bacillati</taxon>
        <taxon>Bacillota</taxon>
        <taxon>Bacilli</taxon>
        <taxon>Bacillales</taxon>
        <taxon>Bacillaceae</taxon>
        <taxon>Virgibacillus</taxon>
    </lineage>
</organism>
<proteinExistence type="predicted"/>
<dbReference type="Proteomes" id="UP001519294">
    <property type="component" value="Unassembled WGS sequence"/>
</dbReference>
<gene>
    <name evidence="1" type="ORF">J2Z81_002165</name>
</gene>
<evidence type="ECO:0000313" key="1">
    <source>
        <dbReference type="EMBL" id="MBP2258194.1"/>
    </source>
</evidence>